<reference evidence="3 4" key="1">
    <citation type="submission" date="2020-08" db="EMBL/GenBank/DDBJ databases">
        <title>Sequencing the genomes of 1000 actinobacteria strains.</title>
        <authorList>
            <person name="Klenk H.-P."/>
        </authorList>
    </citation>
    <scope>NUCLEOTIDE SEQUENCE [LARGE SCALE GENOMIC DNA]</scope>
    <source>
        <strain evidence="3 4">DSM 44936</strain>
    </source>
</reference>
<gene>
    <name evidence="3" type="ORF">BJ992_005879</name>
</gene>
<sequence length="209" mass="21699">MRPTSPPLRLIVRHRRLLAALLAATALWCATLAVRPQPTTAVLAAAHDLGSGPLTTGDLTTVNLPTTTIPDGAIRPGTDVTGRLLAAPLRRGEPITDIRLLGPTLVDAYGPGMRATPVRIHDPATASLLHPGDTVDVIGTTTQWDDTSAPASPTVIRSLKVIATPKPPTDQLTDAGTLIVLVTTPDQATTLAHAATTSRLSVTIHGRAG</sequence>
<protein>
    <submittedName>
        <fullName evidence="3">Flp pilus assembly protein CpaB</fullName>
    </submittedName>
</protein>
<keyword evidence="4" id="KW-1185">Reference proteome</keyword>
<proteinExistence type="predicted"/>
<dbReference type="SMART" id="SM00858">
    <property type="entry name" value="SAF"/>
    <property type="match status" value="1"/>
</dbReference>
<dbReference type="InterPro" id="IPR031571">
    <property type="entry name" value="RcpC_dom"/>
</dbReference>
<evidence type="ECO:0000259" key="2">
    <source>
        <dbReference type="SMART" id="SM00858"/>
    </source>
</evidence>
<evidence type="ECO:0000313" key="3">
    <source>
        <dbReference type="EMBL" id="MBB6476448.1"/>
    </source>
</evidence>
<dbReference type="NCBIfam" id="TIGR03177">
    <property type="entry name" value="pilus_cpaB"/>
    <property type="match status" value="1"/>
</dbReference>
<dbReference type="Proteomes" id="UP000555564">
    <property type="component" value="Unassembled WGS sequence"/>
</dbReference>
<feature type="signal peptide" evidence="1">
    <location>
        <begin position="1"/>
        <end position="33"/>
    </location>
</feature>
<dbReference type="InterPro" id="IPR013974">
    <property type="entry name" value="SAF"/>
</dbReference>
<evidence type="ECO:0000313" key="4">
    <source>
        <dbReference type="Proteomes" id="UP000555564"/>
    </source>
</evidence>
<dbReference type="EMBL" id="JACHIU010000001">
    <property type="protein sequence ID" value="MBB6476448.1"/>
    <property type="molecule type" value="Genomic_DNA"/>
</dbReference>
<feature type="domain" description="SAF" evidence="2">
    <location>
        <begin position="40"/>
        <end position="101"/>
    </location>
</feature>
<dbReference type="Pfam" id="PF16976">
    <property type="entry name" value="RcpC"/>
    <property type="match status" value="1"/>
</dbReference>
<organism evidence="3 4">
    <name type="scientific">Sphaerisporangium rubeum</name>
    <dbReference type="NCBI Taxonomy" id="321317"/>
    <lineage>
        <taxon>Bacteria</taxon>
        <taxon>Bacillati</taxon>
        <taxon>Actinomycetota</taxon>
        <taxon>Actinomycetes</taxon>
        <taxon>Streptosporangiales</taxon>
        <taxon>Streptosporangiaceae</taxon>
        <taxon>Sphaerisporangium</taxon>
    </lineage>
</organism>
<name>A0A7X0M921_9ACTN</name>
<keyword evidence="1" id="KW-0732">Signal</keyword>
<dbReference type="AlphaFoldDB" id="A0A7X0M921"/>
<dbReference type="CDD" id="cd11614">
    <property type="entry name" value="SAF_CpaB_FlgA_like"/>
    <property type="match status" value="1"/>
</dbReference>
<dbReference type="RefSeq" id="WP_184986495.1">
    <property type="nucleotide sequence ID" value="NZ_BAAALO010000110.1"/>
</dbReference>
<accession>A0A7X0M921</accession>
<evidence type="ECO:0000256" key="1">
    <source>
        <dbReference type="SAM" id="SignalP"/>
    </source>
</evidence>
<dbReference type="InterPro" id="IPR017592">
    <property type="entry name" value="Pilus_assmbl_Flp-typ_CpaB"/>
</dbReference>
<comment type="caution">
    <text evidence="3">The sequence shown here is derived from an EMBL/GenBank/DDBJ whole genome shotgun (WGS) entry which is preliminary data.</text>
</comment>
<feature type="chain" id="PRO_5039058999" evidence="1">
    <location>
        <begin position="34"/>
        <end position="209"/>
    </location>
</feature>